<keyword evidence="3 6" id="KW-0238">DNA-binding</keyword>
<dbReference type="GO" id="GO:0000978">
    <property type="term" value="F:RNA polymerase II cis-regulatory region sequence-specific DNA binding"/>
    <property type="evidence" value="ECO:0007669"/>
    <property type="project" value="TreeGrafter"/>
</dbReference>
<feature type="compositionally biased region" description="Basic residues" evidence="7">
    <location>
        <begin position="540"/>
        <end position="550"/>
    </location>
</feature>
<feature type="region of interest" description="Disordered" evidence="7">
    <location>
        <begin position="216"/>
        <end position="242"/>
    </location>
</feature>
<evidence type="ECO:0000256" key="4">
    <source>
        <dbReference type="ARBA" id="ARBA00023163"/>
    </source>
</evidence>
<comment type="subcellular location">
    <subcellularLocation>
        <location evidence="1 6">Nucleus</location>
    </subcellularLocation>
</comment>
<dbReference type="GO" id="GO:0000981">
    <property type="term" value="F:DNA-binding transcription factor activity, RNA polymerase II-specific"/>
    <property type="evidence" value="ECO:0007669"/>
    <property type="project" value="TreeGrafter"/>
</dbReference>
<feature type="compositionally biased region" description="Basic and acidic residues" evidence="7">
    <location>
        <begin position="231"/>
        <end position="241"/>
    </location>
</feature>
<evidence type="ECO:0008006" key="12">
    <source>
        <dbReference type="Google" id="ProtNLM"/>
    </source>
</evidence>
<dbReference type="Proteomes" id="UP000053257">
    <property type="component" value="Unassembled WGS sequence"/>
</dbReference>
<dbReference type="Pfam" id="PF00250">
    <property type="entry name" value="Forkhead"/>
    <property type="match status" value="1"/>
</dbReference>
<proteinExistence type="predicted"/>
<dbReference type="GO" id="GO:0005634">
    <property type="term" value="C:nucleus"/>
    <property type="evidence" value="ECO:0007669"/>
    <property type="project" value="UniProtKB-SubCell"/>
</dbReference>
<dbReference type="PROSITE" id="PS50039">
    <property type="entry name" value="FORK_HEAD_3"/>
    <property type="match status" value="1"/>
</dbReference>
<dbReference type="OrthoDB" id="5954824at2759"/>
<feature type="compositionally biased region" description="Pro residues" evidence="7">
    <location>
        <begin position="142"/>
        <end position="152"/>
    </location>
</feature>
<keyword evidence="4" id="KW-0804">Transcription</keyword>
<feature type="domain" description="FHA" evidence="8">
    <location>
        <begin position="54"/>
        <end position="117"/>
    </location>
</feature>
<accession>A0A0C3S8U8</accession>
<dbReference type="SUPFAM" id="SSF46785">
    <property type="entry name" value="Winged helix' DNA-binding domain"/>
    <property type="match status" value="1"/>
</dbReference>
<dbReference type="PROSITE" id="PS50006">
    <property type="entry name" value="FHA_DOMAIN"/>
    <property type="match status" value="1"/>
</dbReference>
<evidence type="ECO:0000256" key="3">
    <source>
        <dbReference type="ARBA" id="ARBA00023125"/>
    </source>
</evidence>
<keyword evidence="11" id="KW-1185">Reference proteome</keyword>
<evidence type="ECO:0000259" key="8">
    <source>
        <dbReference type="PROSITE" id="PS50006"/>
    </source>
</evidence>
<dbReference type="EMBL" id="KN840492">
    <property type="protein sequence ID" value="KIP07722.1"/>
    <property type="molecule type" value="Genomic_DNA"/>
</dbReference>
<feature type="region of interest" description="Disordered" evidence="7">
    <location>
        <begin position="324"/>
        <end position="374"/>
    </location>
</feature>
<dbReference type="InterPro" id="IPR036388">
    <property type="entry name" value="WH-like_DNA-bd_sf"/>
</dbReference>
<dbReference type="Gene3D" id="1.10.10.10">
    <property type="entry name" value="Winged helix-like DNA-binding domain superfamily/Winged helix DNA-binding domain"/>
    <property type="match status" value="1"/>
</dbReference>
<reference evidence="10 11" key="1">
    <citation type="journal article" date="2014" name="PLoS Genet.">
        <title>Analysis of the Phlebiopsis gigantea genome, transcriptome and secretome provides insight into its pioneer colonization strategies of wood.</title>
        <authorList>
            <person name="Hori C."/>
            <person name="Ishida T."/>
            <person name="Igarashi K."/>
            <person name="Samejima M."/>
            <person name="Suzuki H."/>
            <person name="Master E."/>
            <person name="Ferreira P."/>
            <person name="Ruiz-Duenas F.J."/>
            <person name="Held B."/>
            <person name="Canessa P."/>
            <person name="Larrondo L.F."/>
            <person name="Schmoll M."/>
            <person name="Druzhinina I.S."/>
            <person name="Kubicek C.P."/>
            <person name="Gaskell J.A."/>
            <person name="Kersten P."/>
            <person name="St John F."/>
            <person name="Glasner J."/>
            <person name="Sabat G."/>
            <person name="Splinter BonDurant S."/>
            <person name="Syed K."/>
            <person name="Yadav J."/>
            <person name="Mgbeahuruike A.C."/>
            <person name="Kovalchuk A."/>
            <person name="Asiegbu F.O."/>
            <person name="Lackner G."/>
            <person name="Hoffmeister D."/>
            <person name="Rencoret J."/>
            <person name="Gutierrez A."/>
            <person name="Sun H."/>
            <person name="Lindquist E."/>
            <person name="Barry K."/>
            <person name="Riley R."/>
            <person name="Grigoriev I.V."/>
            <person name="Henrissat B."/>
            <person name="Kues U."/>
            <person name="Berka R.M."/>
            <person name="Martinez A.T."/>
            <person name="Covert S.F."/>
            <person name="Blanchette R.A."/>
            <person name="Cullen D."/>
        </authorList>
    </citation>
    <scope>NUCLEOTIDE SEQUENCE [LARGE SCALE GENOMIC DNA]</scope>
    <source>
        <strain evidence="10 11">11061_1 CR5-6</strain>
    </source>
</reference>
<dbReference type="AlphaFoldDB" id="A0A0C3S8U8"/>
<name>A0A0C3S8U8_PHLG1</name>
<dbReference type="InterPro" id="IPR001766">
    <property type="entry name" value="Fork_head_dom"/>
</dbReference>
<evidence type="ECO:0000256" key="1">
    <source>
        <dbReference type="ARBA" id="ARBA00004123"/>
    </source>
</evidence>
<feature type="compositionally biased region" description="Basic and acidic residues" evidence="7">
    <location>
        <begin position="324"/>
        <end position="340"/>
    </location>
</feature>
<evidence type="ECO:0000256" key="2">
    <source>
        <dbReference type="ARBA" id="ARBA00023015"/>
    </source>
</evidence>
<dbReference type="SUPFAM" id="SSF49879">
    <property type="entry name" value="SMAD/FHA domain"/>
    <property type="match status" value="1"/>
</dbReference>
<dbReference type="Gene3D" id="2.60.200.20">
    <property type="match status" value="1"/>
</dbReference>
<dbReference type="InterPro" id="IPR008984">
    <property type="entry name" value="SMAD_FHA_dom_sf"/>
</dbReference>
<protein>
    <recommendedName>
        <fullName evidence="12">FHA domain-containing protein</fullName>
    </recommendedName>
</protein>
<dbReference type="CDD" id="cd00059">
    <property type="entry name" value="FH_FOX"/>
    <property type="match status" value="1"/>
</dbReference>
<evidence type="ECO:0000256" key="7">
    <source>
        <dbReference type="SAM" id="MobiDB-lite"/>
    </source>
</evidence>
<dbReference type="PRINTS" id="PR00053">
    <property type="entry name" value="FORKHEAD"/>
</dbReference>
<dbReference type="InterPro" id="IPR036390">
    <property type="entry name" value="WH_DNA-bd_sf"/>
</dbReference>
<dbReference type="HOGENOM" id="CLU_021692_0_0_1"/>
<feature type="DNA-binding region" description="Fork-head" evidence="6">
    <location>
        <begin position="247"/>
        <end position="340"/>
    </location>
</feature>
<keyword evidence="2" id="KW-0805">Transcription regulation</keyword>
<dbReference type="CDD" id="cd22701">
    <property type="entry name" value="FHA_FKH1-like"/>
    <property type="match status" value="1"/>
</dbReference>
<feature type="region of interest" description="Disordered" evidence="7">
    <location>
        <begin position="140"/>
        <end position="197"/>
    </location>
</feature>
<evidence type="ECO:0000256" key="6">
    <source>
        <dbReference type="PROSITE-ProRule" id="PRU00089"/>
    </source>
</evidence>
<dbReference type="PANTHER" id="PTHR45881">
    <property type="entry name" value="CHECKPOINT SUPPRESSOR 1-LIKE, ISOFORM A-RELATED"/>
    <property type="match status" value="1"/>
</dbReference>
<dbReference type="PANTHER" id="PTHR45881:SF1">
    <property type="entry name" value="FORK HEAD PROTEIN HOMOLOG 2"/>
    <property type="match status" value="1"/>
</dbReference>
<keyword evidence="5 6" id="KW-0539">Nucleus</keyword>
<gene>
    <name evidence="10" type="ORF">PHLGIDRAFT_89212</name>
</gene>
<feature type="compositionally biased region" description="Pro residues" evidence="7">
    <location>
        <begin position="414"/>
        <end position="425"/>
    </location>
</feature>
<dbReference type="Pfam" id="PF00498">
    <property type="entry name" value="FHA"/>
    <property type="match status" value="1"/>
</dbReference>
<dbReference type="SMART" id="SM00339">
    <property type="entry name" value="FH"/>
    <property type="match status" value="1"/>
</dbReference>
<evidence type="ECO:0000313" key="11">
    <source>
        <dbReference type="Proteomes" id="UP000053257"/>
    </source>
</evidence>
<sequence>MATVVAAPQDTPSTVATIVGDANHTTEEPTSDKISAYYSLVFPNFTYYLQTLNVTIGRRCIPANTASSSENPQVDVDLGPLKSVSRLHARIEHDEDEERFVLVVAGRNGAWVDGVWSGSGSRVPLGDRSQIQIASRTFHFVLPPPPAPPEDSPSPSSHSSIGNRPRSPSVDITSLDVTSISPPSSIPPNSPPVTAVAVASPPKKIPLLSEPSLPNSNSIARFKSNKKRKKSDADAFPRVKPEVMPPKPQYTYAQLCYRAIKGLDGRASLQDICQWIQDHYEWYKYCDKDWESSVRHNLSSSRAFKKVERGPDEKGKGALWSVDPQHEHTFEEQEARKQAEAKAGGKKGKVPLEPPLRRSIKGDTKGAPLPPPLTSAPLVMKSAFNHAMNTIHITQPQPPVIVKVEATTSTIPARIPPVLQPPPPLQSQGPSAPAPPPATLAPSAVTPQASSSIPPIPTSVRLPIVIGPVPPSSPEASNSDPKPIVLHQNTLILNPTIFSHLTPQQLRDLEALGAQKALEILQGYIVRFYKEKLRAEGGRGRGRGRGRRPRGGGSQGPPRPTAPEGLFVTTPLPERAGMQEAQQPSVSGTPPMASLQDERPDSPVIVIDDDDDEDAPAPKRPRLDAGSS</sequence>
<dbReference type="InterPro" id="IPR000253">
    <property type="entry name" value="FHA_dom"/>
</dbReference>
<evidence type="ECO:0000313" key="10">
    <source>
        <dbReference type="EMBL" id="KIP07722.1"/>
    </source>
</evidence>
<evidence type="ECO:0000256" key="5">
    <source>
        <dbReference type="ARBA" id="ARBA00023242"/>
    </source>
</evidence>
<evidence type="ECO:0000259" key="9">
    <source>
        <dbReference type="PROSITE" id="PS50039"/>
    </source>
</evidence>
<organism evidence="10 11">
    <name type="scientific">Phlebiopsis gigantea (strain 11061_1 CR5-6)</name>
    <name type="common">White-rot fungus</name>
    <name type="synonym">Peniophora gigantea</name>
    <dbReference type="NCBI Taxonomy" id="745531"/>
    <lineage>
        <taxon>Eukaryota</taxon>
        <taxon>Fungi</taxon>
        <taxon>Dikarya</taxon>
        <taxon>Basidiomycota</taxon>
        <taxon>Agaricomycotina</taxon>
        <taxon>Agaricomycetes</taxon>
        <taxon>Polyporales</taxon>
        <taxon>Phanerochaetaceae</taxon>
        <taxon>Phlebiopsis</taxon>
    </lineage>
</organism>
<feature type="domain" description="Fork-head" evidence="9">
    <location>
        <begin position="247"/>
        <end position="340"/>
    </location>
</feature>
<feature type="region of interest" description="Disordered" evidence="7">
    <location>
        <begin position="536"/>
        <end position="628"/>
    </location>
</feature>
<dbReference type="STRING" id="745531.A0A0C3S8U8"/>
<feature type="region of interest" description="Disordered" evidence="7">
    <location>
        <begin position="413"/>
        <end position="457"/>
    </location>
</feature>